<gene>
    <name evidence="2" type="ORF">BN869_000012980_1</name>
</gene>
<feature type="transmembrane region" description="Helical" evidence="1">
    <location>
        <begin position="281"/>
        <end position="305"/>
    </location>
</feature>
<reference evidence="2" key="1">
    <citation type="submission" date="2015-01" db="EMBL/GenBank/DDBJ databases">
        <authorList>
            <person name="Durling Mikael"/>
        </authorList>
    </citation>
    <scope>NUCLEOTIDE SEQUENCE</scope>
</reference>
<evidence type="ECO:0000313" key="2">
    <source>
        <dbReference type="EMBL" id="CEO56922.1"/>
    </source>
</evidence>
<feature type="transmembrane region" description="Helical" evidence="1">
    <location>
        <begin position="203"/>
        <end position="221"/>
    </location>
</feature>
<protein>
    <submittedName>
        <fullName evidence="2">Uncharacterized protein</fullName>
    </submittedName>
</protein>
<proteinExistence type="predicted"/>
<evidence type="ECO:0000256" key="1">
    <source>
        <dbReference type="SAM" id="Phobius"/>
    </source>
</evidence>
<organism evidence="2">
    <name type="scientific">Bionectria ochroleuca</name>
    <name type="common">Gliocladium roseum</name>
    <dbReference type="NCBI Taxonomy" id="29856"/>
    <lineage>
        <taxon>Eukaryota</taxon>
        <taxon>Fungi</taxon>
        <taxon>Dikarya</taxon>
        <taxon>Ascomycota</taxon>
        <taxon>Pezizomycotina</taxon>
        <taxon>Sordariomycetes</taxon>
        <taxon>Hypocreomycetidae</taxon>
        <taxon>Hypocreales</taxon>
        <taxon>Bionectriaceae</taxon>
        <taxon>Clonostachys</taxon>
    </lineage>
</organism>
<feature type="non-terminal residue" evidence="2">
    <location>
        <position position="443"/>
    </location>
</feature>
<dbReference type="EMBL" id="CDPU01000078">
    <property type="protein sequence ID" value="CEO56922.1"/>
    <property type="molecule type" value="Genomic_DNA"/>
</dbReference>
<feature type="transmembrane region" description="Helical" evidence="1">
    <location>
        <begin position="14"/>
        <end position="31"/>
    </location>
</feature>
<feature type="transmembrane region" description="Helical" evidence="1">
    <location>
        <begin position="173"/>
        <end position="197"/>
    </location>
</feature>
<keyword evidence="1" id="KW-1133">Transmembrane helix</keyword>
<dbReference type="AlphaFoldDB" id="A0A0B7KNC0"/>
<feature type="transmembrane region" description="Helical" evidence="1">
    <location>
        <begin position="311"/>
        <end position="329"/>
    </location>
</feature>
<name>A0A0B7KNC0_BIOOC</name>
<keyword evidence="1" id="KW-0472">Membrane</keyword>
<accession>A0A0B7KNC0</accession>
<sequence length="443" mass="49303">PEDSPVSHGTEDRIPSFLPVALLPLVIYLARSHFSHQLVGRTALANRIGTGFFLPLGVLAAISDLMSGSANFIDRACSISEERWTVWDTNWGSVFPCANGSASEILNQICSARRPGSADRGEGSRYRRPKQWRDIRVTTKEKNETAKTQRRRYQTLYIVDYQNLNQSAPIPRAIPFTLISVPMALESLIFLSILALVSLTILYGLYGTTACLAVTFFFRLSRRLVRVARPRGYLTSNEEIPACMLVGIHENASTWYLYHGSRAMVDTLLNKPMIHSITSPLGAALPLFLRGLGALQLIAMIFVPVQKGWDGVALLALITATWATNKLCYSEDRFARSWMRREGVSMEVRGYRFGGRTAMLGAIQLLKSKKVAVWMDGILTPSPRREVWLAGLNGETSEKWRTLENGLSEHDRSWLEINTKQSRLAAQIIKNSAGSVSTPIVAC</sequence>
<feature type="non-terminal residue" evidence="2">
    <location>
        <position position="1"/>
    </location>
</feature>
<keyword evidence="1" id="KW-0812">Transmembrane</keyword>